<dbReference type="EMBL" id="WJXA01000004">
    <property type="protein sequence ID" value="KAF7145740.1"/>
    <property type="molecule type" value="Genomic_DNA"/>
</dbReference>
<evidence type="ECO:0000256" key="1">
    <source>
        <dbReference type="SAM" id="MobiDB-lite"/>
    </source>
</evidence>
<feature type="region of interest" description="Disordered" evidence="1">
    <location>
        <begin position="1"/>
        <end position="63"/>
    </location>
</feature>
<proteinExistence type="predicted"/>
<organism evidence="2 3">
    <name type="scientific">Rhododendron simsii</name>
    <name type="common">Sims's rhododendron</name>
    <dbReference type="NCBI Taxonomy" id="118357"/>
    <lineage>
        <taxon>Eukaryota</taxon>
        <taxon>Viridiplantae</taxon>
        <taxon>Streptophyta</taxon>
        <taxon>Embryophyta</taxon>
        <taxon>Tracheophyta</taxon>
        <taxon>Spermatophyta</taxon>
        <taxon>Magnoliopsida</taxon>
        <taxon>eudicotyledons</taxon>
        <taxon>Gunneridae</taxon>
        <taxon>Pentapetalae</taxon>
        <taxon>asterids</taxon>
        <taxon>Ericales</taxon>
        <taxon>Ericaceae</taxon>
        <taxon>Ericoideae</taxon>
        <taxon>Rhodoreae</taxon>
        <taxon>Rhododendron</taxon>
    </lineage>
</organism>
<comment type="caution">
    <text evidence="2">The sequence shown here is derived from an EMBL/GenBank/DDBJ whole genome shotgun (WGS) entry which is preliminary data.</text>
</comment>
<name>A0A834H180_RHOSS</name>
<reference evidence="2" key="1">
    <citation type="submission" date="2019-11" db="EMBL/GenBank/DDBJ databases">
        <authorList>
            <person name="Liu Y."/>
            <person name="Hou J."/>
            <person name="Li T.-Q."/>
            <person name="Guan C.-H."/>
            <person name="Wu X."/>
            <person name="Wu H.-Z."/>
            <person name="Ling F."/>
            <person name="Zhang R."/>
            <person name="Shi X.-G."/>
            <person name="Ren J.-P."/>
            <person name="Chen E.-F."/>
            <person name="Sun J.-M."/>
        </authorList>
    </citation>
    <scope>NUCLEOTIDE SEQUENCE</scope>
    <source>
        <strain evidence="2">Adult_tree_wgs_1</strain>
        <tissue evidence="2">Leaves</tissue>
    </source>
</reference>
<protein>
    <submittedName>
        <fullName evidence="2">Uncharacterized protein</fullName>
    </submittedName>
</protein>
<feature type="compositionally biased region" description="Acidic residues" evidence="1">
    <location>
        <begin position="50"/>
        <end position="62"/>
    </location>
</feature>
<accession>A0A834H180</accession>
<dbReference type="Proteomes" id="UP000626092">
    <property type="component" value="Unassembled WGS sequence"/>
</dbReference>
<keyword evidence="3" id="KW-1185">Reference proteome</keyword>
<sequence>MSQVGVFSAISPMDSSNFPKDARTTQQLEQQWRMTSAMDLSTAEERQSTAEDDVGDGLELGEGEAVGAVEGEDVVEEGVEDGFG</sequence>
<dbReference type="AlphaFoldDB" id="A0A834H180"/>
<gene>
    <name evidence="2" type="ORF">RHSIM_Rhsim04G0182000</name>
</gene>
<evidence type="ECO:0000313" key="2">
    <source>
        <dbReference type="EMBL" id="KAF7145740.1"/>
    </source>
</evidence>
<evidence type="ECO:0000313" key="3">
    <source>
        <dbReference type="Proteomes" id="UP000626092"/>
    </source>
</evidence>
<feature type="compositionally biased region" description="Polar residues" evidence="1">
    <location>
        <begin position="13"/>
        <end position="34"/>
    </location>
</feature>